<name>A0A9Q0WLK2_9ROSI</name>
<accession>A0A9Q0WLK2</accession>
<dbReference type="AlphaFoldDB" id="A0A9Q0WLK2"/>
<reference evidence="1" key="1">
    <citation type="submission" date="2022-11" db="EMBL/GenBank/DDBJ databases">
        <authorList>
            <person name="Hyden B.L."/>
            <person name="Feng K."/>
            <person name="Yates T."/>
            <person name="Jawdy S."/>
            <person name="Smart L.B."/>
            <person name="Muchero W."/>
        </authorList>
    </citation>
    <scope>NUCLEOTIDE SEQUENCE</scope>
    <source>
        <tissue evidence="1">Shoot tip</tissue>
    </source>
</reference>
<comment type="caution">
    <text evidence="1">The sequence shown here is derived from an EMBL/GenBank/DDBJ whole genome shotgun (WGS) entry which is preliminary data.</text>
</comment>
<evidence type="ECO:0000313" key="2">
    <source>
        <dbReference type="Proteomes" id="UP001151752"/>
    </source>
</evidence>
<evidence type="ECO:0000313" key="1">
    <source>
        <dbReference type="EMBL" id="KAJ6767875.1"/>
    </source>
</evidence>
<protein>
    <submittedName>
        <fullName evidence="1">Uncharacterized protein</fullName>
    </submittedName>
</protein>
<reference evidence="1" key="2">
    <citation type="journal article" date="2023" name="Int. J. Mol. Sci.">
        <title>De Novo Assembly and Annotation of 11 Diverse Shrub Willow (Salix) Genomes Reveals Novel Gene Organization in Sex-Linked Regions.</title>
        <authorList>
            <person name="Hyden B."/>
            <person name="Feng K."/>
            <person name="Yates T.B."/>
            <person name="Jawdy S."/>
            <person name="Cereghino C."/>
            <person name="Smart L.B."/>
            <person name="Muchero W."/>
        </authorList>
    </citation>
    <scope>NUCLEOTIDE SEQUENCE</scope>
    <source>
        <tissue evidence="1">Shoot tip</tissue>
    </source>
</reference>
<organism evidence="1 2">
    <name type="scientific">Salix koriyanagi</name>
    <dbReference type="NCBI Taxonomy" id="2511006"/>
    <lineage>
        <taxon>Eukaryota</taxon>
        <taxon>Viridiplantae</taxon>
        <taxon>Streptophyta</taxon>
        <taxon>Embryophyta</taxon>
        <taxon>Tracheophyta</taxon>
        <taxon>Spermatophyta</taxon>
        <taxon>Magnoliopsida</taxon>
        <taxon>eudicotyledons</taxon>
        <taxon>Gunneridae</taxon>
        <taxon>Pentapetalae</taxon>
        <taxon>rosids</taxon>
        <taxon>fabids</taxon>
        <taxon>Malpighiales</taxon>
        <taxon>Salicaceae</taxon>
        <taxon>Saliceae</taxon>
        <taxon>Salix</taxon>
    </lineage>
</organism>
<sequence>MLSFCTATLLKIAILSFKLTSDILFRVWKDSSFRKRSAINIPNHLFLCRNSQWITPENLGAIILASQRMARQMLEVVISTNRCFTLLIISTLLNFKAFLMLDDCRILYHRICYGKIIFLWQ</sequence>
<dbReference type="Proteomes" id="UP001151752">
    <property type="component" value="Chromosome 8"/>
</dbReference>
<dbReference type="EMBL" id="JAPFFM010000003">
    <property type="protein sequence ID" value="KAJ6767875.1"/>
    <property type="molecule type" value="Genomic_DNA"/>
</dbReference>
<keyword evidence="2" id="KW-1185">Reference proteome</keyword>
<proteinExistence type="predicted"/>
<gene>
    <name evidence="1" type="ORF">OIU74_021692</name>
</gene>